<dbReference type="GO" id="GO:0006044">
    <property type="term" value="P:N-acetylglucosamine metabolic process"/>
    <property type="evidence" value="ECO:0007669"/>
    <property type="project" value="TreeGrafter"/>
</dbReference>
<accession>A0A947DI03</accession>
<dbReference type="PANTHER" id="PTHR10704:SF44">
    <property type="entry name" value="LD35051P-RELATED"/>
    <property type="match status" value="1"/>
</dbReference>
<dbReference type="GO" id="GO:0006790">
    <property type="term" value="P:sulfur compound metabolic process"/>
    <property type="evidence" value="ECO:0007669"/>
    <property type="project" value="TreeGrafter"/>
</dbReference>
<sequence>MNSQTLFPQERPLVESITRNNILRWARRTYNADCHTYFPKQRSFQLSRLLFSAVPNLNKPLFIIGAPRSGTTFLGKCIANLPEISYHFEPIATKAAARYVYDKLWTHRQAKWFYQSVYSWLLRIHFDGDLQFAEKTPRNCFLVPFLSKAFPDAQFIHIIRDGRDVALSLSKKPWFLASQAGSGKYEPGGYPYGPYAQFWVAPEKHEEFETTTDLHRCSWVWNSFTKTALEKTRQLPNDSYLELRYESLAHNPMHEARRILEFLDIVNSDSNDAFNKTIRSANPTLIGQWKREFSEKDLEKVYSEAGPLLNLLNYTEVQ</sequence>
<dbReference type="Gene3D" id="3.40.50.300">
    <property type="entry name" value="P-loop containing nucleotide triphosphate hydrolases"/>
    <property type="match status" value="1"/>
</dbReference>
<protein>
    <submittedName>
        <fullName evidence="1">Sulfotransferase</fullName>
    </submittedName>
</protein>
<dbReference type="InterPro" id="IPR051135">
    <property type="entry name" value="Gal/GlcNAc/GalNAc_ST"/>
</dbReference>
<keyword evidence="2" id="KW-1185">Reference proteome</keyword>
<dbReference type="RefSeq" id="WP_215610349.1">
    <property type="nucleotide sequence ID" value="NZ_JADOES010000042.1"/>
</dbReference>
<gene>
    <name evidence="1" type="ORF">IXB50_17800</name>
</gene>
<proteinExistence type="predicted"/>
<organism evidence="1 2">
    <name type="scientific">Leptothoe spongobia TAU-MAC 1115</name>
    <dbReference type="NCBI Taxonomy" id="1967444"/>
    <lineage>
        <taxon>Bacteria</taxon>
        <taxon>Bacillati</taxon>
        <taxon>Cyanobacteriota</taxon>
        <taxon>Cyanophyceae</taxon>
        <taxon>Nodosilineales</taxon>
        <taxon>Cymatolegaceae</taxon>
        <taxon>Leptothoe</taxon>
        <taxon>Leptothoe spongobia</taxon>
    </lineage>
</organism>
<evidence type="ECO:0000313" key="1">
    <source>
        <dbReference type="EMBL" id="MBT9317282.1"/>
    </source>
</evidence>
<dbReference type="InterPro" id="IPR027417">
    <property type="entry name" value="P-loop_NTPase"/>
</dbReference>
<dbReference type="AlphaFoldDB" id="A0A947DI03"/>
<name>A0A947DI03_9CYAN</name>
<dbReference type="EMBL" id="JADOES010000042">
    <property type="protein sequence ID" value="MBT9317282.1"/>
    <property type="molecule type" value="Genomic_DNA"/>
</dbReference>
<reference evidence="1" key="1">
    <citation type="submission" date="2020-11" db="EMBL/GenBank/DDBJ databases">
        <authorList>
            <person name="Konstantinou D."/>
            <person name="Gkelis S."/>
            <person name="Popin R."/>
            <person name="Fewer D."/>
            <person name="Sivonen K."/>
        </authorList>
    </citation>
    <scope>NUCLEOTIDE SEQUENCE</scope>
    <source>
        <strain evidence="1">TAU-MAC 1115</strain>
    </source>
</reference>
<reference evidence="1" key="2">
    <citation type="journal article" date="2021" name="Mar. Drugs">
        <title>Genome Reduction and Secondary Metabolism of the Marine Sponge-Associated Cyanobacterium Leptothoe.</title>
        <authorList>
            <person name="Konstantinou D."/>
            <person name="Popin R.V."/>
            <person name="Fewer D.P."/>
            <person name="Sivonen K."/>
            <person name="Gkelis S."/>
        </authorList>
    </citation>
    <scope>NUCLEOTIDE SEQUENCE</scope>
    <source>
        <strain evidence="1">TAU-MAC 1115</strain>
    </source>
</reference>
<dbReference type="GO" id="GO:0001517">
    <property type="term" value="F:N-acetylglucosamine 6-O-sulfotransferase activity"/>
    <property type="evidence" value="ECO:0007669"/>
    <property type="project" value="TreeGrafter"/>
</dbReference>
<comment type="caution">
    <text evidence="1">The sequence shown here is derived from an EMBL/GenBank/DDBJ whole genome shotgun (WGS) entry which is preliminary data.</text>
</comment>
<dbReference type="Pfam" id="PF13469">
    <property type="entry name" value="Sulfotransfer_3"/>
    <property type="match status" value="1"/>
</dbReference>
<evidence type="ECO:0000313" key="2">
    <source>
        <dbReference type="Proteomes" id="UP000717364"/>
    </source>
</evidence>
<dbReference type="Proteomes" id="UP000717364">
    <property type="component" value="Unassembled WGS sequence"/>
</dbReference>
<dbReference type="PANTHER" id="PTHR10704">
    <property type="entry name" value="CARBOHYDRATE SULFOTRANSFERASE"/>
    <property type="match status" value="1"/>
</dbReference>
<dbReference type="SUPFAM" id="SSF52540">
    <property type="entry name" value="P-loop containing nucleoside triphosphate hydrolases"/>
    <property type="match status" value="1"/>
</dbReference>